<reference evidence="1" key="2">
    <citation type="submission" date="2020-05" db="EMBL/GenBank/DDBJ databases">
        <authorList>
            <person name="Kim H.-S."/>
            <person name="Proctor R.H."/>
            <person name="Brown D.W."/>
        </authorList>
    </citation>
    <scope>NUCLEOTIDE SEQUENCE</scope>
    <source>
        <strain evidence="1">NRRL 20472</strain>
    </source>
</reference>
<protein>
    <submittedName>
        <fullName evidence="1">Uncharacterized protein</fullName>
    </submittedName>
</protein>
<keyword evidence="2" id="KW-1185">Reference proteome</keyword>
<proteinExistence type="predicted"/>
<accession>A0A8H4U300</accession>
<name>A0A8H4U300_9HYPO</name>
<comment type="caution">
    <text evidence="1">The sequence shown here is derived from an EMBL/GenBank/DDBJ whole genome shotgun (WGS) entry which is preliminary data.</text>
</comment>
<dbReference type="AlphaFoldDB" id="A0A8H4U300"/>
<sequence length="99" mass="11206">MPSLPVVDYFRSLKRCNLVEVNDELRRSCLSEAQLFKFREDGIIVIENVFTEVEILKALSAFHSLEELVRNDDTSYADINLEATGGGWKGQQGAKVSHF</sequence>
<evidence type="ECO:0000313" key="2">
    <source>
        <dbReference type="Proteomes" id="UP000622797"/>
    </source>
</evidence>
<reference evidence="1" key="1">
    <citation type="journal article" date="2020" name="BMC Genomics">
        <title>Correction to: Identification and distribution of gene clusters required for synthesis of sphingolipid metabolism inhibitors in diverse species of the filamentous fungus Fusarium.</title>
        <authorList>
            <person name="Kim H.S."/>
            <person name="Lohmar J.M."/>
            <person name="Busman M."/>
            <person name="Brown D.W."/>
            <person name="Naumann T.A."/>
            <person name="Divon H.H."/>
            <person name="Lysoe E."/>
            <person name="Uhlig S."/>
            <person name="Proctor R.H."/>
        </authorList>
    </citation>
    <scope>NUCLEOTIDE SEQUENCE</scope>
    <source>
        <strain evidence="1">NRRL 20472</strain>
    </source>
</reference>
<evidence type="ECO:0000313" key="1">
    <source>
        <dbReference type="EMBL" id="KAF4968558.1"/>
    </source>
</evidence>
<dbReference type="EMBL" id="JABEXW010000195">
    <property type="protein sequence ID" value="KAF4968558.1"/>
    <property type="molecule type" value="Genomic_DNA"/>
</dbReference>
<gene>
    <name evidence="1" type="ORF">FSARC_4073</name>
</gene>
<dbReference type="Proteomes" id="UP000622797">
    <property type="component" value="Unassembled WGS sequence"/>
</dbReference>
<dbReference type="SUPFAM" id="SSF51197">
    <property type="entry name" value="Clavaminate synthase-like"/>
    <property type="match status" value="1"/>
</dbReference>
<organism evidence="1 2">
    <name type="scientific">Fusarium sarcochroum</name>
    <dbReference type="NCBI Taxonomy" id="1208366"/>
    <lineage>
        <taxon>Eukaryota</taxon>
        <taxon>Fungi</taxon>
        <taxon>Dikarya</taxon>
        <taxon>Ascomycota</taxon>
        <taxon>Pezizomycotina</taxon>
        <taxon>Sordariomycetes</taxon>
        <taxon>Hypocreomycetidae</taxon>
        <taxon>Hypocreales</taxon>
        <taxon>Nectriaceae</taxon>
        <taxon>Fusarium</taxon>
        <taxon>Fusarium lateritium species complex</taxon>
    </lineage>
</organism>